<dbReference type="InterPro" id="IPR013785">
    <property type="entry name" value="Aldolase_TIM"/>
</dbReference>
<evidence type="ECO:0000256" key="1">
    <source>
        <dbReference type="ARBA" id="ARBA00001946"/>
    </source>
</evidence>
<evidence type="ECO:0000256" key="2">
    <source>
        <dbReference type="ARBA" id="ARBA00005165"/>
    </source>
</evidence>
<evidence type="ECO:0000256" key="5">
    <source>
        <dbReference type="ARBA" id="ARBA00022723"/>
    </source>
</evidence>
<comment type="catalytic activity">
    <reaction evidence="14">
        <text>2-[(2R,5Z)-2-carboxy-4-methylthiazol-5(2H)-ylidene]ethyl phosphate + 4-amino-2-methyl-5-(diphosphooxymethyl)pyrimidine + 2 H(+) = thiamine phosphate + CO2 + diphosphate</text>
        <dbReference type="Rhea" id="RHEA:47844"/>
        <dbReference type="ChEBI" id="CHEBI:15378"/>
        <dbReference type="ChEBI" id="CHEBI:16526"/>
        <dbReference type="ChEBI" id="CHEBI:33019"/>
        <dbReference type="ChEBI" id="CHEBI:37575"/>
        <dbReference type="ChEBI" id="CHEBI:57841"/>
        <dbReference type="ChEBI" id="CHEBI:62899"/>
        <dbReference type="EC" id="2.5.1.3"/>
    </reaction>
</comment>
<dbReference type="HAMAP" id="MF_00097">
    <property type="entry name" value="TMP_synthase"/>
    <property type="match status" value="1"/>
</dbReference>
<keyword evidence="10" id="KW-0784">Thiamine biosynthesis</keyword>
<protein>
    <recommendedName>
        <fullName evidence="3">thiamine phosphate synthase</fullName>
        <ecNumber evidence="3">2.5.1.3</ecNumber>
    </recommendedName>
</protein>
<dbReference type="KEGG" id="olu:OSTLU_17535"/>
<comment type="catalytic activity">
    <reaction evidence="13">
        <text>2-(2-carboxy-4-methylthiazol-5-yl)ethyl phosphate + 4-amino-2-methyl-5-(diphosphooxymethyl)pyrimidine + 2 H(+) = thiamine phosphate + CO2 + diphosphate</text>
        <dbReference type="Rhea" id="RHEA:47848"/>
        <dbReference type="ChEBI" id="CHEBI:15378"/>
        <dbReference type="ChEBI" id="CHEBI:16526"/>
        <dbReference type="ChEBI" id="CHEBI:33019"/>
        <dbReference type="ChEBI" id="CHEBI:37575"/>
        <dbReference type="ChEBI" id="CHEBI:57841"/>
        <dbReference type="ChEBI" id="CHEBI:62890"/>
        <dbReference type="EC" id="2.5.1.3"/>
    </reaction>
</comment>
<keyword evidence="5" id="KW-0479">Metal-binding</keyword>
<evidence type="ECO:0000259" key="16">
    <source>
        <dbReference type="Pfam" id="PF08543"/>
    </source>
</evidence>
<dbReference type="GO" id="GO:0009229">
    <property type="term" value="P:thiamine diphosphate biosynthetic process"/>
    <property type="evidence" value="ECO:0007669"/>
    <property type="project" value="UniProtKB-UniPathway"/>
</dbReference>
<keyword evidence="9" id="KW-0460">Magnesium</keyword>
<dbReference type="InterPro" id="IPR036206">
    <property type="entry name" value="ThiamineP_synth_sf"/>
</dbReference>
<dbReference type="InterPro" id="IPR013749">
    <property type="entry name" value="PM/HMP-P_kinase-1"/>
</dbReference>
<keyword evidence="18" id="KW-1185">Reference proteome</keyword>
<evidence type="ECO:0000256" key="12">
    <source>
        <dbReference type="ARBA" id="ARBA00047334"/>
    </source>
</evidence>
<evidence type="ECO:0000256" key="3">
    <source>
        <dbReference type="ARBA" id="ARBA00012830"/>
    </source>
</evidence>
<dbReference type="NCBIfam" id="TIGR00693">
    <property type="entry name" value="thiE"/>
    <property type="match status" value="1"/>
</dbReference>
<dbReference type="EMBL" id="CP000592">
    <property type="protein sequence ID" value="ABO98893.1"/>
    <property type="molecule type" value="Genomic_DNA"/>
</dbReference>
<dbReference type="HOGENOM" id="CLU_018272_7_1_1"/>
<evidence type="ECO:0000256" key="4">
    <source>
        <dbReference type="ARBA" id="ARBA00022679"/>
    </source>
</evidence>
<accession>A4S5F9</accession>
<dbReference type="OMA" id="GHIFPTN"/>
<dbReference type="Gene3D" id="3.20.20.70">
    <property type="entry name" value="Aldolase class I"/>
    <property type="match status" value="1"/>
</dbReference>
<feature type="domain" description="Pyridoxamine kinase/Phosphomethylpyrimidine kinase" evidence="16">
    <location>
        <begin position="13"/>
        <end position="263"/>
    </location>
</feature>
<dbReference type="PANTHER" id="PTHR20858:SF17">
    <property type="entry name" value="HYDROXYMETHYLPYRIMIDINE_PHOSPHOMETHYLPYRIMIDINE KINASE THI20-RELATED"/>
    <property type="match status" value="1"/>
</dbReference>
<comment type="pathway">
    <text evidence="2">Cofactor biosynthesis; thiamine diphosphate biosynthesis; thiamine phosphate from 4-amino-2-methyl-5-diphosphomethylpyrimidine and 4-methyl-5-(2-phosphoethyl)-thiazole: step 1/1.</text>
</comment>
<reference evidence="17 18" key="1">
    <citation type="journal article" date="2007" name="Proc. Natl. Acad. Sci. U.S.A.">
        <title>The tiny eukaryote Ostreococcus provides genomic insights into the paradox of plankton speciation.</title>
        <authorList>
            <person name="Palenik B."/>
            <person name="Grimwood J."/>
            <person name="Aerts A."/>
            <person name="Rouze P."/>
            <person name="Salamov A."/>
            <person name="Putnam N."/>
            <person name="Dupont C."/>
            <person name="Jorgensen R."/>
            <person name="Derelle E."/>
            <person name="Rombauts S."/>
            <person name="Zhou K."/>
            <person name="Otillar R."/>
            <person name="Merchant S.S."/>
            <person name="Podell S."/>
            <person name="Gaasterland T."/>
            <person name="Napoli C."/>
            <person name="Gendler K."/>
            <person name="Manuell A."/>
            <person name="Tai V."/>
            <person name="Vallon O."/>
            <person name="Piganeau G."/>
            <person name="Jancek S."/>
            <person name="Heijde M."/>
            <person name="Jabbari K."/>
            <person name="Bowler C."/>
            <person name="Lohr M."/>
            <person name="Robbens S."/>
            <person name="Werner G."/>
            <person name="Dubchak I."/>
            <person name="Pazour G.J."/>
            <person name="Ren Q."/>
            <person name="Paulsen I."/>
            <person name="Delwiche C."/>
            <person name="Schmutz J."/>
            <person name="Rokhsar D."/>
            <person name="Van de Peer Y."/>
            <person name="Moreau H."/>
            <person name="Grigoriev I.V."/>
        </authorList>
    </citation>
    <scope>NUCLEOTIDE SEQUENCE [LARGE SCALE GENOMIC DNA]</scope>
    <source>
        <strain evidence="17 18">CCE9901</strain>
    </source>
</reference>
<comment type="cofactor">
    <cofactor evidence="1">
        <name>Mg(2+)</name>
        <dbReference type="ChEBI" id="CHEBI:18420"/>
    </cofactor>
</comment>
<dbReference type="Proteomes" id="UP000001568">
    <property type="component" value="Chromosome 12"/>
</dbReference>
<dbReference type="EC" id="2.5.1.3" evidence="3"/>
<dbReference type="InterPro" id="IPR034291">
    <property type="entry name" value="TMP_synthase"/>
</dbReference>
<feature type="domain" description="Thiamine phosphate synthase/TenI" evidence="15">
    <location>
        <begin position="285"/>
        <end position="463"/>
    </location>
</feature>
<dbReference type="GeneID" id="5004685"/>
<dbReference type="STRING" id="436017.A4S5F9"/>
<dbReference type="GO" id="GO:0009228">
    <property type="term" value="P:thiamine biosynthetic process"/>
    <property type="evidence" value="ECO:0007669"/>
    <property type="project" value="UniProtKB-KW"/>
</dbReference>
<dbReference type="Pfam" id="PF02581">
    <property type="entry name" value="TMP-TENI"/>
    <property type="match status" value="1"/>
</dbReference>
<evidence type="ECO:0000313" key="18">
    <source>
        <dbReference type="Proteomes" id="UP000001568"/>
    </source>
</evidence>
<dbReference type="GO" id="GO:0005829">
    <property type="term" value="C:cytosol"/>
    <property type="evidence" value="ECO:0007669"/>
    <property type="project" value="TreeGrafter"/>
</dbReference>
<dbReference type="FunFam" id="3.20.20.70:FF:000096">
    <property type="entry name" value="Thiamine-phosphate synthase"/>
    <property type="match status" value="1"/>
</dbReference>
<evidence type="ECO:0000256" key="10">
    <source>
        <dbReference type="ARBA" id="ARBA00022977"/>
    </source>
</evidence>
<organism evidence="17 18">
    <name type="scientific">Ostreococcus lucimarinus (strain CCE9901)</name>
    <dbReference type="NCBI Taxonomy" id="436017"/>
    <lineage>
        <taxon>Eukaryota</taxon>
        <taxon>Viridiplantae</taxon>
        <taxon>Chlorophyta</taxon>
        <taxon>Mamiellophyceae</taxon>
        <taxon>Mamiellales</taxon>
        <taxon>Bathycoccaceae</taxon>
        <taxon>Ostreococcus</taxon>
    </lineage>
</organism>
<evidence type="ECO:0000313" key="17">
    <source>
        <dbReference type="EMBL" id="ABO98893.1"/>
    </source>
</evidence>
<dbReference type="GO" id="GO:0008972">
    <property type="term" value="F:phosphomethylpyrimidine kinase activity"/>
    <property type="evidence" value="ECO:0007669"/>
    <property type="project" value="InterPro"/>
</dbReference>
<dbReference type="GO" id="GO:0046872">
    <property type="term" value="F:metal ion binding"/>
    <property type="evidence" value="ECO:0007669"/>
    <property type="project" value="UniProtKB-KW"/>
</dbReference>
<evidence type="ECO:0000259" key="15">
    <source>
        <dbReference type="Pfam" id="PF02581"/>
    </source>
</evidence>
<dbReference type="InterPro" id="IPR004399">
    <property type="entry name" value="HMP/HMP-P_kinase_dom"/>
</dbReference>
<evidence type="ECO:0000256" key="8">
    <source>
        <dbReference type="ARBA" id="ARBA00022840"/>
    </source>
</evidence>
<dbReference type="GO" id="GO:0005524">
    <property type="term" value="F:ATP binding"/>
    <property type="evidence" value="ECO:0007669"/>
    <property type="project" value="UniProtKB-KW"/>
</dbReference>
<dbReference type="AlphaFoldDB" id="A4S5F9"/>
<dbReference type="CDD" id="cd01169">
    <property type="entry name" value="HMPP_kinase"/>
    <property type="match status" value="1"/>
</dbReference>
<dbReference type="InterPro" id="IPR022998">
    <property type="entry name" value="ThiamineP_synth_TenI"/>
</dbReference>
<comment type="catalytic activity">
    <reaction evidence="12">
        <text>4-methyl-5-(2-phosphooxyethyl)-thiazole + 4-amino-2-methyl-5-(diphosphooxymethyl)pyrimidine + H(+) = thiamine phosphate + diphosphate</text>
        <dbReference type="Rhea" id="RHEA:22328"/>
        <dbReference type="ChEBI" id="CHEBI:15378"/>
        <dbReference type="ChEBI" id="CHEBI:33019"/>
        <dbReference type="ChEBI" id="CHEBI:37575"/>
        <dbReference type="ChEBI" id="CHEBI:57841"/>
        <dbReference type="ChEBI" id="CHEBI:58296"/>
        <dbReference type="EC" id="2.5.1.3"/>
    </reaction>
</comment>
<evidence type="ECO:0000256" key="7">
    <source>
        <dbReference type="ARBA" id="ARBA00022777"/>
    </source>
</evidence>
<dbReference type="GO" id="GO:0004789">
    <property type="term" value="F:thiamine-phosphate diphosphorylase activity"/>
    <property type="evidence" value="ECO:0007669"/>
    <property type="project" value="UniProtKB-EC"/>
</dbReference>
<dbReference type="CDD" id="cd00564">
    <property type="entry name" value="TMP_TenI"/>
    <property type="match status" value="1"/>
</dbReference>
<dbReference type="GO" id="GO:0008902">
    <property type="term" value="F:hydroxymethylpyrimidine kinase activity"/>
    <property type="evidence" value="ECO:0007669"/>
    <property type="project" value="TreeGrafter"/>
</dbReference>
<evidence type="ECO:0000256" key="14">
    <source>
        <dbReference type="ARBA" id="ARBA00047883"/>
    </source>
</evidence>
<dbReference type="InterPro" id="IPR029056">
    <property type="entry name" value="Ribokinase-like"/>
</dbReference>
<keyword evidence="7" id="KW-0418">Kinase</keyword>
<evidence type="ECO:0000256" key="11">
    <source>
        <dbReference type="ARBA" id="ARBA00023268"/>
    </source>
</evidence>
<gene>
    <name evidence="17" type="ORF">OSTLU_17535</name>
</gene>
<evidence type="ECO:0000256" key="6">
    <source>
        <dbReference type="ARBA" id="ARBA00022741"/>
    </source>
</evidence>
<keyword evidence="8" id="KW-0067">ATP-binding</keyword>
<dbReference type="SUPFAM" id="SSF53613">
    <property type="entry name" value="Ribokinase-like"/>
    <property type="match status" value="1"/>
</dbReference>
<name>A4S5F9_OSTLU</name>
<dbReference type="GO" id="GO:0009507">
    <property type="term" value="C:chloroplast"/>
    <property type="evidence" value="ECO:0007669"/>
    <property type="project" value="EnsemblPlants"/>
</dbReference>
<proteinExistence type="inferred from homology"/>
<dbReference type="SUPFAM" id="SSF51391">
    <property type="entry name" value="Thiamin phosphate synthase"/>
    <property type="match status" value="1"/>
</dbReference>
<keyword evidence="6" id="KW-0547">Nucleotide-binding</keyword>
<dbReference type="OrthoDB" id="10028886at2759"/>
<evidence type="ECO:0000256" key="13">
    <source>
        <dbReference type="ARBA" id="ARBA00047851"/>
    </source>
</evidence>
<keyword evidence="4" id="KW-0808">Transferase</keyword>
<dbReference type="UniPathway" id="UPA00060">
    <property type="reaction ID" value="UER00141"/>
</dbReference>
<sequence>MVRGKVLVVAGSDSGGGAGVQADVKAILAHGAFATTAITALTAQNTTGVHGVHAAPLEFIEAQIEAVVTDLPPDACKTGMLANAATTRAVADAIERHRLTNVVVDTVMLAKGGASLLEAEALEVMRDRLAPLATVITPNVPEAAALLNLSEEEFVMETMATRAKELGKLGCQWVLLKGGHVKDDAEMSVDYLYEANTGRTTTFSSARIDTRHTHGTGCTLASSIAASLAQRYDVPTAVHRAKRYISEAIRTSPGYGAGHGPLNHLPFHAGAAARGKRFDPRCLKLYLVSSEALTMDKLRQALEAGVTIVQMRDKDPSTRALIERAKAMKAACDEYGVPFIVNDRVDVAIACDADGVHLGQSDMTCAEARQILGPNKWIGVSCREVSLARQASADDADYIGCGACFGTNSKGDAKVIGLDGVGKVIAVARELSLPVVAIGGVSLENAASVRATGADGIAVISAVANAADVKKAVHKLLH</sequence>
<dbReference type="RefSeq" id="XP_001420600.1">
    <property type="nucleotide sequence ID" value="XM_001420563.1"/>
</dbReference>
<dbReference type="eggNOG" id="KOG2598">
    <property type="taxonomic scope" value="Eukaryota"/>
</dbReference>
<evidence type="ECO:0000256" key="9">
    <source>
        <dbReference type="ARBA" id="ARBA00022842"/>
    </source>
</evidence>
<dbReference type="NCBIfam" id="TIGR00097">
    <property type="entry name" value="HMP-P_kinase"/>
    <property type="match status" value="1"/>
</dbReference>
<dbReference type="Gramene" id="ABO98893">
    <property type="protein sequence ID" value="ABO98893"/>
    <property type="gene ID" value="OSTLU_17535"/>
</dbReference>
<dbReference type="FunFam" id="3.40.1190.20:FF:000003">
    <property type="entry name" value="Phosphomethylpyrimidine kinase ThiD"/>
    <property type="match status" value="1"/>
</dbReference>
<keyword evidence="11" id="KW-0511">Multifunctional enzyme</keyword>
<dbReference type="Pfam" id="PF08543">
    <property type="entry name" value="Phos_pyr_kin"/>
    <property type="match status" value="1"/>
</dbReference>
<dbReference type="PANTHER" id="PTHR20858">
    <property type="entry name" value="PHOSPHOMETHYLPYRIMIDINE KINASE"/>
    <property type="match status" value="1"/>
</dbReference>
<dbReference type="Gene3D" id="3.40.1190.20">
    <property type="match status" value="1"/>
</dbReference>